<name>A0A9Q0JLW4_9ROSI</name>
<dbReference type="InterPro" id="IPR003340">
    <property type="entry name" value="B3_DNA-bd"/>
</dbReference>
<dbReference type="InterPro" id="IPR015300">
    <property type="entry name" value="DNA-bd_pseudobarrel_sf"/>
</dbReference>
<dbReference type="SUPFAM" id="SSF101936">
    <property type="entry name" value="DNA-binding pseudobarrel domain"/>
    <property type="match status" value="1"/>
</dbReference>
<dbReference type="SMART" id="SM01019">
    <property type="entry name" value="B3"/>
    <property type="match status" value="1"/>
</dbReference>
<accession>A0A9Q0JLW4</accession>
<protein>
    <recommendedName>
        <fullName evidence="6">TF-B3 domain-containing protein</fullName>
    </recommendedName>
</protein>
<reference evidence="7" key="2">
    <citation type="journal article" date="2023" name="Plants (Basel)">
        <title>Annotation of the Turnera subulata (Passifloraceae) Draft Genome Reveals the S-Locus Evolved after the Divergence of Turneroideae from Passifloroideae in a Stepwise Manner.</title>
        <authorList>
            <person name="Henning P.M."/>
            <person name="Roalson E.H."/>
            <person name="Mir W."/>
            <person name="McCubbin A.G."/>
            <person name="Shore J.S."/>
        </authorList>
    </citation>
    <scope>NUCLEOTIDE SEQUENCE</scope>
    <source>
        <strain evidence="7">F60SS</strain>
    </source>
</reference>
<dbReference type="PROSITE" id="PS50863">
    <property type="entry name" value="B3"/>
    <property type="match status" value="1"/>
</dbReference>
<sequence length="215" mass="24508">MENKYYCDYDEEVLDAAETLILMKHQTIDEETSYRLRAILKNAAREKAYTRENNSSLELRKQQTLVRQVEEDNLGYCASRLPPVAPQLLPDGMERCSQPLVRILTNSDVDPGQARLALTKAHVEKHLLPMLNERKVLEDGLPVTVYDGEGRIYSMIFKAWVAGRTPVLTSGWKSFVNDHNLKANDVVTVWMFRSCKMSPRFGFVIKITGRATSAE</sequence>
<feature type="domain" description="TF-B3" evidence="6">
    <location>
        <begin position="143"/>
        <end position="211"/>
    </location>
</feature>
<keyword evidence="5" id="KW-0539">Nucleus</keyword>
<dbReference type="Pfam" id="PF02362">
    <property type="entry name" value="B3"/>
    <property type="match status" value="1"/>
</dbReference>
<comment type="caution">
    <text evidence="7">The sequence shown here is derived from an EMBL/GenBank/DDBJ whole genome shotgun (WGS) entry which is preliminary data.</text>
</comment>
<dbReference type="GO" id="GO:0005634">
    <property type="term" value="C:nucleus"/>
    <property type="evidence" value="ECO:0007669"/>
    <property type="project" value="UniProtKB-SubCell"/>
</dbReference>
<gene>
    <name evidence="7" type="ORF">Tsubulata_036193</name>
</gene>
<evidence type="ECO:0000256" key="4">
    <source>
        <dbReference type="ARBA" id="ARBA00023163"/>
    </source>
</evidence>
<dbReference type="PANTHER" id="PTHR34397">
    <property type="entry name" value="OS05G0237600 PROTEIN"/>
    <property type="match status" value="1"/>
</dbReference>
<evidence type="ECO:0000256" key="2">
    <source>
        <dbReference type="ARBA" id="ARBA00023015"/>
    </source>
</evidence>
<evidence type="ECO:0000256" key="5">
    <source>
        <dbReference type="ARBA" id="ARBA00023242"/>
    </source>
</evidence>
<evidence type="ECO:0000256" key="3">
    <source>
        <dbReference type="ARBA" id="ARBA00023125"/>
    </source>
</evidence>
<dbReference type="EMBL" id="JAKUCV010001654">
    <property type="protein sequence ID" value="KAJ4845490.1"/>
    <property type="molecule type" value="Genomic_DNA"/>
</dbReference>
<dbReference type="OrthoDB" id="668173at2759"/>
<organism evidence="7 8">
    <name type="scientific">Turnera subulata</name>
    <dbReference type="NCBI Taxonomy" id="218843"/>
    <lineage>
        <taxon>Eukaryota</taxon>
        <taxon>Viridiplantae</taxon>
        <taxon>Streptophyta</taxon>
        <taxon>Embryophyta</taxon>
        <taxon>Tracheophyta</taxon>
        <taxon>Spermatophyta</taxon>
        <taxon>Magnoliopsida</taxon>
        <taxon>eudicotyledons</taxon>
        <taxon>Gunneridae</taxon>
        <taxon>Pentapetalae</taxon>
        <taxon>rosids</taxon>
        <taxon>fabids</taxon>
        <taxon>Malpighiales</taxon>
        <taxon>Passifloraceae</taxon>
        <taxon>Turnera</taxon>
    </lineage>
</organism>
<dbReference type="GO" id="GO:0003677">
    <property type="term" value="F:DNA binding"/>
    <property type="evidence" value="ECO:0007669"/>
    <property type="project" value="UniProtKB-KW"/>
</dbReference>
<keyword evidence="8" id="KW-1185">Reference proteome</keyword>
<evidence type="ECO:0000313" key="8">
    <source>
        <dbReference type="Proteomes" id="UP001141552"/>
    </source>
</evidence>
<dbReference type="CDD" id="cd10017">
    <property type="entry name" value="B3_DNA"/>
    <property type="match status" value="1"/>
</dbReference>
<keyword evidence="3" id="KW-0238">DNA-binding</keyword>
<evidence type="ECO:0000313" key="7">
    <source>
        <dbReference type="EMBL" id="KAJ4845490.1"/>
    </source>
</evidence>
<dbReference type="Proteomes" id="UP001141552">
    <property type="component" value="Unassembled WGS sequence"/>
</dbReference>
<comment type="subcellular location">
    <subcellularLocation>
        <location evidence="1">Nucleus</location>
    </subcellularLocation>
</comment>
<dbReference type="Gene3D" id="2.40.330.10">
    <property type="entry name" value="DNA-binding pseudobarrel domain"/>
    <property type="match status" value="1"/>
</dbReference>
<evidence type="ECO:0000256" key="1">
    <source>
        <dbReference type="ARBA" id="ARBA00004123"/>
    </source>
</evidence>
<keyword evidence="4" id="KW-0804">Transcription</keyword>
<evidence type="ECO:0000259" key="6">
    <source>
        <dbReference type="PROSITE" id="PS50863"/>
    </source>
</evidence>
<proteinExistence type="predicted"/>
<dbReference type="PANTHER" id="PTHR34397:SF22">
    <property type="entry name" value="OS05G0237600 PROTEIN"/>
    <property type="match status" value="1"/>
</dbReference>
<dbReference type="AlphaFoldDB" id="A0A9Q0JLW4"/>
<keyword evidence="2" id="KW-0805">Transcription regulation</keyword>
<reference evidence="7" key="1">
    <citation type="submission" date="2022-02" db="EMBL/GenBank/DDBJ databases">
        <authorList>
            <person name="Henning P.M."/>
            <person name="McCubbin A.G."/>
            <person name="Shore J.S."/>
        </authorList>
    </citation>
    <scope>NUCLEOTIDE SEQUENCE</scope>
    <source>
        <strain evidence="7">F60SS</strain>
        <tissue evidence="7">Leaves</tissue>
    </source>
</reference>